<sequence length="127" mass="14718">MKRFFWANSDTRNTFGLKSNVTSLIYKQGIVPFICYGSQICGTALKKKINDRHLRKIQRRILLRVITGYRTISYESVFAISGFGSIDIFIVHNRFSRLRRRPVKPITKTSVFVFLRCLTLLNGLLSI</sequence>
<dbReference type="OrthoDB" id="6436892at2759"/>
<accession>A0A4Y2HXH1</accession>
<gene>
    <name evidence="1" type="ORF">AVEN_248836_1</name>
</gene>
<organism evidence="1 2">
    <name type="scientific">Araneus ventricosus</name>
    <name type="common">Orbweaver spider</name>
    <name type="synonym">Epeira ventricosa</name>
    <dbReference type="NCBI Taxonomy" id="182803"/>
    <lineage>
        <taxon>Eukaryota</taxon>
        <taxon>Metazoa</taxon>
        <taxon>Ecdysozoa</taxon>
        <taxon>Arthropoda</taxon>
        <taxon>Chelicerata</taxon>
        <taxon>Arachnida</taxon>
        <taxon>Araneae</taxon>
        <taxon>Araneomorphae</taxon>
        <taxon>Entelegynae</taxon>
        <taxon>Araneoidea</taxon>
        <taxon>Araneidae</taxon>
        <taxon>Araneus</taxon>
    </lineage>
</organism>
<evidence type="ECO:0000313" key="1">
    <source>
        <dbReference type="EMBL" id="GBM70018.1"/>
    </source>
</evidence>
<protein>
    <submittedName>
        <fullName evidence="1">Uncharacterized protein</fullName>
    </submittedName>
</protein>
<evidence type="ECO:0000313" key="2">
    <source>
        <dbReference type="Proteomes" id="UP000499080"/>
    </source>
</evidence>
<dbReference type="EMBL" id="BGPR01002225">
    <property type="protein sequence ID" value="GBM70018.1"/>
    <property type="molecule type" value="Genomic_DNA"/>
</dbReference>
<dbReference type="Proteomes" id="UP000499080">
    <property type="component" value="Unassembled WGS sequence"/>
</dbReference>
<proteinExistence type="predicted"/>
<keyword evidence="2" id="KW-1185">Reference proteome</keyword>
<dbReference type="AlphaFoldDB" id="A0A4Y2HXH1"/>
<name>A0A4Y2HXH1_ARAVE</name>
<comment type="caution">
    <text evidence="1">The sequence shown here is derived from an EMBL/GenBank/DDBJ whole genome shotgun (WGS) entry which is preliminary data.</text>
</comment>
<reference evidence="1 2" key="1">
    <citation type="journal article" date="2019" name="Sci. Rep.">
        <title>Orb-weaving spider Araneus ventricosus genome elucidates the spidroin gene catalogue.</title>
        <authorList>
            <person name="Kono N."/>
            <person name="Nakamura H."/>
            <person name="Ohtoshi R."/>
            <person name="Moran D.A.P."/>
            <person name="Shinohara A."/>
            <person name="Yoshida Y."/>
            <person name="Fujiwara M."/>
            <person name="Mori M."/>
            <person name="Tomita M."/>
            <person name="Arakawa K."/>
        </authorList>
    </citation>
    <scope>NUCLEOTIDE SEQUENCE [LARGE SCALE GENOMIC DNA]</scope>
</reference>